<evidence type="ECO:0000256" key="2">
    <source>
        <dbReference type="SAM" id="MobiDB-lite"/>
    </source>
</evidence>
<dbReference type="OrthoDB" id="382071at2759"/>
<keyword evidence="4" id="KW-1185">Reference proteome</keyword>
<reference evidence="3 4" key="1">
    <citation type="submission" date="2015-04" db="EMBL/GenBank/DDBJ databases">
        <authorList>
            <consortium name="Pathogen Informatics"/>
        </authorList>
    </citation>
    <scope>NUCLEOTIDE SEQUENCE [LARGE SCALE GENOMIC DNA]</scope>
    <source>
        <strain evidence="3 4">SGS1</strain>
    </source>
</reference>
<evidence type="ECO:0000313" key="3">
    <source>
        <dbReference type="EMBL" id="CRH01499.1"/>
    </source>
</evidence>
<keyword evidence="1" id="KW-0175">Coiled coil</keyword>
<feature type="compositionally biased region" description="Basic and acidic residues" evidence="2">
    <location>
        <begin position="243"/>
        <end position="275"/>
    </location>
</feature>
<accession>A0A1J1H9A2</accession>
<dbReference type="Proteomes" id="UP000220158">
    <property type="component" value="Chromosome 12"/>
</dbReference>
<organism evidence="3 4">
    <name type="scientific">Plasmodium relictum</name>
    <dbReference type="NCBI Taxonomy" id="85471"/>
    <lineage>
        <taxon>Eukaryota</taxon>
        <taxon>Sar</taxon>
        <taxon>Alveolata</taxon>
        <taxon>Apicomplexa</taxon>
        <taxon>Aconoidasida</taxon>
        <taxon>Haemosporida</taxon>
        <taxon>Plasmodiidae</taxon>
        <taxon>Plasmodium</taxon>
        <taxon>Plasmodium (Haemamoeba)</taxon>
    </lineage>
</organism>
<gene>
    <name evidence="3" type="ORF">PRELSG_1238300</name>
</gene>
<sequence>MHIQKHFSLIPTEDKNLENLVNELAESKKNIREIQKFGTKIKKFDENLYKDNTNIKEKDVIQTSHNFFKKKDKAGNSEENINGVNRNTTFINKELRENKNLHNKHKNNNIFYIDKDFNDDNLSSYNSKLNLPNVKESKLFQRIFKNITEEKIKSKNKKIENKNLNSSKNNHLSESIIELKKVLDDKKKIISTLKFKNKSYNSQSIYNTSFDSENSSFENFHNCKGKNLENVLNYNFKNSNENIEKKRENKEKEVGEKKEEKKKEKQKKKESQEKEKKKKKKEKKDNKEEKASNINNITNEYSNIISENYSVNCKKKNASNVCIENNDKDQDKKYKTKNMLYKNYKGNKINNKKKKLIIKSTYKTNNNNTSNNENDIHFRDNKINNKKYFCNDNYSVESEKFYLNNEKNFGSFRKKRKNIENSRQKFSEMQDISKINKNHRCNSLKERKLHFKMLNDSVHSLRSNDDFIFKNKSNYHNKNLLNTDISYKKKKEKNYLEKINYIKNPLKENFFYKLSKSPFSKFQILALKKKKKKISFHFSISKKYKKKNIEKHINIFKKCLYRNKEDTRDRINEKYFNNFKGQLNNHASDICIRFSLNNTKDYNLEKNSKDNIKNSDNVLKEFKINNNVGINYSNNNNTLLGNLYKKNKYGYSMINSNKNVSKLIRNNLNKKLNKSEFVENYIKNEEKEKKNCGNNKKLSEEKDKIDKLYKGIKSALNYSLKSSDEKKISSNFSNENIINLNNSNGYDINSNKSISLNNKINNYINKSDFINRASSIEKYENIKKNTILDNCNLVKNNYKEKGKNISDISGTYSSKELITKRDEVFYKKEYKKNTKYMSRNKNKFKNSDKKEIMCKNDDNNKYKHKNKKKILMEVLSFYKRYNYKLKMLLLEEYNYLKCLRTNISKNTQKIKKFKNGISDDYYTNEEFEHDKEYFDKIFDPLSNYLSKDHKVCNLYEENRNHFVNGDDLKKKEENLIKFYTNNIGIISIYIEAKRRIRKIEKYLEEIKKGSLEKKNNNSKKKLTENSKKKEDKNIYEKNIIKFSYDNVDYIKKNHFELNKNKIEINNIENIKRKKKLKNKLYLCNSLKMKNFLNKEKEKKIFTKNKWKKVKKNNNFKYSFLNEIYFRNNYKYLVRIKPHKYTPFNRKLLEVKYKIISNRLFNGIKKSFIISFFNNKKKLYKRSYYKNCSDYKKFILPFQNKKYYYNLLGIGKNDFFKKFKNISKFIDKPSYENVYELEKKNNSNNFNFVNETTKNNYNFCNSGIDKNCPYNVTKNNVKHNTGNNHNNTNVKNITIHEDNSFNIEENNNNNEKSFINKENDNYTTIDKGMNNKYSNSNNSTREDTDINLFYKLNNKLNVENNVEKERTKYIKNKIKNDKINNCNLNYKQNKERENNCIGYNIFVDHDAKIISNSLNKISYNLNNSNLLDESEVYKKFYDNSLRKKNIIISHNSINAFEAKNDLKLENNNNCKRNNIYRKYESMPNNNLLNSCKKNIFISSNNKDLIINSINCEESTDLFKFYNKNKKEKEKIGSLKLPELDFQLINKTNKCKNDKIERKECYFNNCENVYDGNENKCKNIYELDSSYNKIINTPFNNKEVFCQDNKKEIQMNSFKYEEQIEEKGNEDKCKKKNLSMKSSIEKIEQKKNNSKSYMKKTISEGNINECKEIYEEKYEKNKEGILYDGNNDKNRIYDQIFINNSNKNFTLNKLVNNINDKATQKGSEDNFLLNNNDFNIENVNLIKSIEQENKLNNKDNDIYDLNKIQNKNNFDSSFLRTNFTDFNENIYFPSTQVNDKYEEAIFRNIGPFEKDTKGNIAKKEISDSYKNESHDMRKSKEKVLQDNERIFYNINSSLLNTENNRLESSETINFNDCKINFNKLNFLNFIKNENYNCCFDINTSDNIINNTNTNMCNIFKDKDKNNLFIKKNDKLKKKDFACSELNSSINSLNEKNENYLKSLKNKRYNLKKLKSDENENENENENINIRLFNFCNTYCDKENSKLNERESIKKIFNCNDKYYEQNHIYDDENIQQSYKDNLSYISRKNFNDDYYSSEDFLQSFEHLDEMNTSIENNTFKKLSDSIINIGKLDKIIEKLRKMKIHIMDNNNYIQCIYCGKYLFKLENYSGEDFLSLSKNLNMRKENFLCTICKYKIKILNKYKDNITLKNGNIKKKNSKEQTNDGNMKMHNNTKDKIKYFENNFDLDNFNCFSINLRSRNKLQCDYIQNIMFNKNMHNNKKEFNFFQYNDSSYKDNSCNDLGYISDYDTEEKKFLFSNQNSFENKKLKSFGNCSTSPSLINFGEKYSTSNYIPNKGIIFNNEVTFNNVENKEKSDIINYHYPYNVKNFVFNNKSCDYYNKKWDYLNLENEINFKNKSYSSENFTFNNKSKYNFKKMSKNFSLNVNLLNKKKAKNDLLKYNDNDHIYYNSNYMNCTNNSDYNYEKNSNRNDSDECYKNLSKTYGTNIGVMNTKYPNNNTLEGEIEKNKIKESDQISITHKTKFENKQDKEFEKDEKIIIKKKELDNEIEDKKKIELEKEKEMIYEVMRKENEKRLNINNNLFKQYCSNFDYFKDKECNNDYEKKENPYAFIQNDFINFENKEESNLNIKNNFLKKLLSRNNSNSKEFNNFLYKKKNSFYDSFLMNKGINISENSIDTNNCFNNAYLNNLFISQREKDSLYY</sequence>
<name>A0A1J1H9A2_PLARL</name>
<feature type="coiled-coil region" evidence="1">
    <location>
        <begin position="1936"/>
        <end position="1984"/>
    </location>
</feature>
<dbReference type="VEuPathDB" id="PlasmoDB:PRELSG_1238300"/>
<feature type="region of interest" description="Disordered" evidence="2">
    <location>
        <begin position="243"/>
        <end position="291"/>
    </location>
</feature>
<evidence type="ECO:0000313" key="4">
    <source>
        <dbReference type="Proteomes" id="UP000220158"/>
    </source>
</evidence>
<dbReference type="RefSeq" id="XP_028534499.1">
    <property type="nucleotide sequence ID" value="XM_028678184.1"/>
</dbReference>
<dbReference type="EMBL" id="LN835307">
    <property type="protein sequence ID" value="CRH01499.1"/>
    <property type="molecule type" value="Genomic_DNA"/>
</dbReference>
<evidence type="ECO:0000256" key="1">
    <source>
        <dbReference type="SAM" id="Coils"/>
    </source>
</evidence>
<dbReference type="OMA" id="CDKYLFK"/>
<dbReference type="GeneID" id="39737628"/>
<protein>
    <submittedName>
        <fullName evidence="3">Uncharacterized protein</fullName>
    </submittedName>
</protein>
<dbReference type="KEGG" id="prel:PRELSG_1238300"/>
<proteinExistence type="predicted"/>